<keyword evidence="1" id="KW-0812">Transmembrane</keyword>
<reference evidence="3" key="1">
    <citation type="journal article" date="2019" name="Int. J. Syst. Evol. Microbiol.">
        <title>The Global Catalogue of Microorganisms (GCM) 10K type strain sequencing project: providing services to taxonomists for standard genome sequencing and annotation.</title>
        <authorList>
            <consortium name="The Broad Institute Genomics Platform"/>
            <consortium name="The Broad Institute Genome Sequencing Center for Infectious Disease"/>
            <person name="Wu L."/>
            <person name="Ma J."/>
        </authorList>
    </citation>
    <scope>NUCLEOTIDE SEQUENCE [LARGE SCALE GENOMIC DNA]</scope>
    <source>
        <strain evidence="3">IBRC-M 10987</strain>
    </source>
</reference>
<dbReference type="EMBL" id="JBHSAM010000033">
    <property type="protein sequence ID" value="MFC4102482.1"/>
    <property type="molecule type" value="Genomic_DNA"/>
</dbReference>
<evidence type="ECO:0000256" key="1">
    <source>
        <dbReference type="SAM" id="Phobius"/>
    </source>
</evidence>
<organism evidence="2 3">
    <name type="scientific">Paenibacillus xanthanilyticus</name>
    <dbReference type="NCBI Taxonomy" id="1783531"/>
    <lineage>
        <taxon>Bacteria</taxon>
        <taxon>Bacillati</taxon>
        <taxon>Bacillota</taxon>
        <taxon>Bacilli</taxon>
        <taxon>Bacillales</taxon>
        <taxon>Paenibacillaceae</taxon>
        <taxon>Paenibacillus</taxon>
    </lineage>
</organism>
<feature type="transmembrane region" description="Helical" evidence="1">
    <location>
        <begin position="7"/>
        <end position="30"/>
    </location>
</feature>
<evidence type="ECO:0000313" key="2">
    <source>
        <dbReference type="EMBL" id="MFC4102482.1"/>
    </source>
</evidence>
<name>A0ABV8K9B1_9BACL</name>
<keyword evidence="3" id="KW-1185">Reference proteome</keyword>
<sequence>MRYYHWLIGLVLAAAAPTLLYWLMIGPVFFDVVKTTLLRAPADFRYHDSYLIVIDFRLFIVLGALTFLFYIAGAWLIGRRKRRTEQGRARKTV</sequence>
<keyword evidence="1" id="KW-1133">Transmembrane helix</keyword>
<evidence type="ECO:0008006" key="4">
    <source>
        <dbReference type="Google" id="ProtNLM"/>
    </source>
</evidence>
<gene>
    <name evidence="2" type="ORF">ACFOZ8_22955</name>
</gene>
<evidence type="ECO:0000313" key="3">
    <source>
        <dbReference type="Proteomes" id="UP001595715"/>
    </source>
</evidence>
<proteinExistence type="predicted"/>
<accession>A0ABV8K9B1</accession>
<protein>
    <recommendedName>
        <fullName evidence="4">DUF4306 domain-containing protein</fullName>
    </recommendedName>
</protein>
<keyword evidence="1" id="KW-0472">Membrane</keyword>
<comment type="caution">
    <text evidence="2">The sequence shown here is derived from an EMBL/GenBank/DDBJ whole genome shotgun (WGS) entry which is preliminary data.</text>
</comment>
<feature type="transmembrane region" description="Helical" evidence="1">
    <location>
        <begin position="50"/>
        <end position="78"/>
    </location>
</feature>
<dbReference type="Proteomes" id="UP001595715">
    <property type="component" value="Unassembled WGS sequence"/>
</dbReference>
<dbReference type="RefSeq" id="WP_377721099.1">
    <property type="nucleotide sequence ID" value="NZ_JBHSAM010000033.1"/>
</dbReference>